<dbReference type="EMBL" id="RWJN01000027">
    <property type="protein sequence ID" value="TCD70118.1"/>
    <property type="molecule type" value="Genomic_DNA"/>
</dbReference>
<dbReference type="PANTHER" id="PTHR35192">
    <property type="entry name" value="PROTEIN, PUTATIVE-RELATED"/>
    <property type="match status" value="1"/>
</dbReference>
<reference evidence="2 3" key="1">
    <citation type="submission" date="2018-11" db="EMBL/GenBank/DDBJ databases">
        <title>Genome assembly of Steccherinum ochraceum LE-BIN_3174, the white-rot fungus of the Steccherinaceae family (The Residual Polyporoid clade, Polyporales, Basidiomycota).</title>
        <authorList>
            <person name="Fedorova T.V."/>
            <person name="Glazunova O.A."/>
            <person name="Landesman E.O."/>
            <person name="Moiseenko K.V."/>
            <person name="Psurtseva N.V."/>
            <person name="Savinova O.S."/>
            <person name="Shakhova N.V."/>
            <person name="Tyazhelova T.V."/>
            <person name="Vasina D.V."/>
        </authorList>
    </citation>
    <scope>NUCLEOTIDE SEQUENCE [LARGE SCALE GENOMIC DNA]</scope>
    <source>
        <strain evidence="2 3">LE-BIN_3174</strain>
    </source>
</reference>
<evidence type="ECO:0000313" key="3">
    <source>
        <dbReference type="Proteomes" id="UP000292702"/>
    </source>
</evidence>
<organism evidence="2 3">
    <name type="scientific">Steccherinum ochraceum</name>
    <dbReference type="NCBI Taxonomy" id="92696"/>
    <lineage>
        <taxon>Eukaryota</taxon>
        <taxon>Fungi</taxon>
        <taxon>Dikarya</taxon>
        <taxon>Basidiomycota</taxon>
        <taxon>Agaricomycotina</taxon>
        <taxon>Agaricomycetes</taxon>
        <taxon>Polyporales</taxon>
        <taxon>Steccherinaceae</taxon>
        <taxon>Steccherinum</taxon>
    </lineage>
</organism>
<proteinExistence type="predicted"/>
<dbReference type="InterPro" id="IPR038955">
    <property type="entry name" value="PriA/CPL1_fungi"/>
</dbReference>
<protein>
    <submittedName>
        <fullName evidence="2">Dihydroxyacetone synthase</fullName>
    </submittedName>
</protein>
<dbReference type="STRING" id="92696.A0A4R0RZS6"/>
<feature type="domain" description="Protein CPL1-like" evidence="1">
    <location>
        <begin position="196"/>
        <end position="260"/>
    </location>
</feature>
<accession>A0A4R0RZS6</accession>
<evidence type="ECO:0000313" key="2">
    <source>
        <dbReference type="EMBL" id="TCD70118.1"/>
    </source>
</evidence>
<keyword evidence="3" id="KW-1185">Reference proteome</keyword>
<dbReference type="AlphaFoldDB" id="A0A4R0RZS6"/>
<dbReference type="Pfam" id="PF21671">
    <property type="entry name" value="CPL1-like"/>
    <property type="match status" value="1"/>
</dbReference>
<dbReference type="OrthoDB" id="439917at2759"/>
<dbReference type="InterPro" id="IPR048661">
    <property type="entry name" value="CPL1-like"/>
</dbReference>
<dbReference type="PANTHER" id="PTHR35192:SF2">
    <property type="entry name" value="APPLE DOMAIN-CONTAINING PROTEIN"/>
    <property type="match status" value="1"/>
</dbReference>
<dbReference type="Proteomes" id="UP000292702">
    <property type="component" value="Unassembled WGS sequence"/>
</dbReference>
<sequence>MRFVPAFVAVAAAVTAVSGRVINELLGRTTLDVCAQIDANLAVDVLGIAVVVGALDICLCIDAIVDILKVNAVVIAAVDLVGEAAVVAELTALINGAAGHESCTYPDHFQAVCSKGNPCGFQCKDGFTPSPPSKPIDCVCVPPKIVCNGVCGDFKACPSSIAKRELEVEKRNAVCDRGYTPCGVFGWSGMRASQAWECVDTQSDLESCGGCAVPLVHGSPHGVDCTAIPGVADVACGGGSCIVHRCLPGYVPSLDRSFCIRKSNLKFEFDDEVPAAAYGLEHLPFNKKSN</sequence>
<gene>
    <name evidence="2" type="primary">DHA1_1</name>
    <name evidence="2" type="ORF">EIP91_004847</name>
</gene>
<comment type="caution">
    <text evidence="2">The sequence shown here is derived from an EMBL/GenBank/DDBJ whole genome shotgun (WGS) entry which is preliminary data.</text>
</comment>
<name>A0A4R0RZS6_9APHY</name>
<evidence type="ECO:0000259" key="1">
    <source>
        <dbReference type="Pfam" id="PF21671"/>
    </source>
</evidence>